<dbReference type="RefSeq" id="WP_229536566.1">
    <property type="nucleotide sequence ID" value="NZ_JAJHJB010000036.1"/>
</dbReference>
<protein>
    <submittedName>
        <fullName evidence="8">Cytochrome c biogenesis protein ResB</fullName>
    </submittedName>
</protein>
<feature type="transmembrane region" description="Helical" evidence="6">
    <location>
        <begin position="20"/>
        <end position="47"/>
    </location>
</feature>
<name>A0ABS8HWQ6_9FIRM</name>
<keyword evidence="2 6" id="KW-0812">Transmembrane</keyword>
<keyword evidence="9" id="KW-1185">Reference proteome</keyword>
<evidence type="ECO:0000256" key="1">
    <source>
        <dbReference type="ARBA" id="ARBA00004141"/>
    </source>
</evidence>
<sequence length="329" mass="37106">MNEQDVIVQQTTYRKRFFQVLHIVTSMKVAMALLMLLAGAAMIGTAISPQRYDIYHSMGFRLLLTLICGSTFICSMKQLAALCLSNKWRHLAPWGTFAVHTAIVLIVLGALYGNVYGFSEEINLPVGKDYEMNQEKYRGIGEPFTLHLENFETQYYADGTVSDWISHIRIEHSGQNGFTQEVKVNHPLIYQGVSIYQSSFGMAIQTQYLDAAGKVLQEASLSEGRGMVLEGDMMILPVRYVGGLTPQIMYIVYKGGREYDWGAAPLGSSRFIGPQMGMVKFIEAQPFSGLLIKRDPGIPLVWFGFLLLAFGFFASLYKKQFWRVIKKDR</sequence>
<reference evidence="8" key="1">
    <citation type="submission" date="2021-11" db="EMBL/GenBank/DDBJ databases">
        <title>Description of a new species Pelosinus isolated from the bottom sediments of Lake Baikal.</title>
        <authorList>
            <person name="Zakharyuk A."/>
        </authorList>
    </citation>
    <scope>NUCLEOTIDE SEQUENCE</scope>
    <source>
        <strain evidence="8">Bkl1</strain>
    </source>
</reference>
<gene>
    <name evidence="8" type="ORF">LMF89_19875</name>
</gene>
<proteinExistence type="predicted"/>
<keyword evidence="4 6" id="KW-1133">Transmembrane helix</keyword>
<evidence type="ECO:0000313" key="9">
    <source>
        <dbReference type="Proteomes" id="UP001165492"/>
    </source>
</evidence>
<keyword evidence="5 6" id="KW-0472">Membrane</keyword>
<dbReference type="EMBL" id="JAJHJB010000036">
    <property type="protein sequence ID" value="MCC5467596.1"/>
    <property type="molecule type" value="Genomic_DNA"/>
</dbReference>
<evidence type="ECO:0000259" key="7">
    <source>
        <dbReference type="Pfam" id="PF05140"/>
    </source>
</evidence>
<comment type="caution">
    <text evidence="8">The sequence shown here is derived from an EMBL/GenBank/DDBJ whole genome shotgun (WGS) entry which is preliminary data.</text>
</comment>
<dbReference type="Proteomes" id="UP001165492">
    <property type="component" value="Unassembled WGS sequence"/>
</dbReference>
<comment type="subcellular location">
    <subcellularLocation>
        <location evidence="1">Membrane</location>
        <topology evidence="1">Multi-pass membrane protein</topology>
    </subcellularLocation>
</comment>
<dbReference type="PANTHER" id="PTHR31566">
    <property type="entry name" value="CYTOCHROME C BIOGENESIS PROTEIN CCS1, CHLOROPLASTIC"/>
    <property type="match status" value="1"/>
</dbReference>
<dbReference type="InterPro" id="IPR007816">
    <property type="entry name" value="ResB-like_domain"/>
</dbReference>
<feature type="domain" description="ResB-like" evidence="7">
    <location>
        <begin position="92"/>
        <end position="209"/>
    </location>
</feature>
<organism evidence="8 9">
    <name type="scientific">Pelosinus baikalensis</name>
    <dbReference type="NCBI Taxonomy" id="2892015"/>
    <lineage>
        <taxon>Bacteria</taxon>
        <taxon>Bacillati</taxon>
        <taxon>Bacillota</taxon>
        <taxon>Negativicutes</taxon>
        <taxon>Selenomonadales</taxon>
        <taxon>Sporomusaceae</taxon>
        <taxon>Pelosinus</taxon>
    </lineage>
</organism>
<keyword evidence="3" id="KW-0201">Cytochrome c-type biogenesis</keyword>
<accession>A0ABS8HWQ6</accession>
<dbReference type="PANTHER" id="PTHR31566:SF0">
    <property type="entry name" value="CYTOCHROME C BIOGENESIS PROTEIN CCS1, CHLOROPLASTIC"/>
    <property type="match status" value="1"/>
</dbReference>
<evidence type="ECO:0000256" key="5">
    <source>
        <dbReference type="ARBA" id="ARBA00023136"/>
    </source>
</evidence>
<evidence type="ECO:0000313" key="8">
    <source>
        <dbReference type="EMBL" id="MCC5467596.1"/>
    </source>
</evidence>
<feature type="transmembrane region" description="Helical" evidence="6">
    <location>
        <begin position="300"/>
        <end position="317"/>
    </location>
</feature>
<evidence type="ECO:0000256" key="6">
    <source>
        <dbReference type="SAM" id="Phobius"/>
    </source>
</evidence>
<dbReference type="Pfam" id="PF05140">
    <property type="entry name" value="ResB"/>
    <property type="match status" value="1"/>
</dbReference>
<feature type="transmembrane region" description="Helical" evidence="6">
    <location>
        <begin position="59"/>
        <end position="79"/>
    </location>
</feature>
<evidence type="ECO:0000256" key="4">
    <source>
        <dbReference type="ARBA" id="ARBA00022989"/>
    </source>
</evidence>
<evidence type="ECO:0000256" key="2">
    <source>
        <dbReference type="ARBA" id="ARBA00022692"/>
    </source>
</evidence>
<evidence type="ECO:0000256" key="3">
    <source>
        <dbReference type="ARBA" id="ARBA00022748"/>
    </source>
</evidence>
<dbReference type="InterPro" id="IPR023494">
    <property type="entry name" value="Cyt_c_bgen_Ccs1/CcsB/ResB"/>
</dbReference>
<feature type="transmembrane region" description="Helical" evidence="6">
    <location>
        <begin position="91"/>
        <end position="112"/>
    </location>
</feature>